<dbReference type="InterPro" id="IPR013656">
    <property type="entry name" value="PAS_4"/>
</dbReference>
<feature type="transmembrane region" description="Helical" evidence="13">
    <location>
        <begin position="23"/>
        <end position="43"/>
    </location>
</feature>
<keyword evidence="10 13" id="KW-1133">Transmembrane helix</keyword>
<organism evidence="16">
    <name type="scientific">Oscillatoriales cyanobacterium SpSt-418</name>
    <dbReference type="NCBI Taxonomy" id="2282169"/>
    <lineage>
        <taxon>Bacteria</taxon>
        <taxon>Bacillati</taxon>
        <taxon>Cyanobacteriota</taxon>
        <taxon>Cyanophyceae</taxon>
        <taxon>Oscillatoriophycideae</taxon>
        <taxon>Oscillatoriales</taxon>
    </lineage>
</organism>
<protein>
    <recommendedName>
        <fullName evidence="3">histidine kinase</fullName>
        <ecNumber evidence="3">2.7.13.3</ecNumber>
    </recommendedName>
</protein>
<evidence type="ECO:0000256" key="12">
    <source>
        <dbReference type="ARBA" id="ARBA00023136"/>
    </source>
</evidence>
<dbReference type="InterPro" id="IPR000014">
    <property type="entry name" value="PAS"/>
</dbReference>
<dbReference type="InterPro" id="IPR000700">
    <property type="entry name" value="PAS-assoc_C"/>
</dbReference>
<dbReference type="InterPro" id="IPR013655">
    <property type="entry name" value="PAS_fold_3"/>
</dbReference>
<keyword evidence="12 13" id="KW-0472">Membrane</keyword>
<feature type="domain" description="PAC" evidence="15">
    <location>
        <begin position="457"/>
        <end position="510"/>
    </location>
</feature>
<dbReference type="InterPro" id="IPR029016">
    <property type="entry name" value="GAF-like_dom_sf"/>
</dbReference>
<dbReference type="PANTHER" id="PTHR43304">
    <property type="entry name" value="PHYTOCHROME-LIKE PROTEIN CPH1"/>
    <property type="match status" value="1"/>
</dbReference>
<dbReference type="Gene3D" id="3.30.450.20">
    <property type="entry name" value="PAS domain"/>
    <property type="match status" value="9"/>
</dbReference>
<feature type="domain" description="PAS" evidence="14">
    <location>
        <begin position="1313"/>
        <end position="1350"/>
    </location>
</feature>
<feature type="transmembrane region" description="Helical" evidence="13">
    <location>
        <begin position="50"/>
        <end position="66"/>
    </location>
</feature>
<evidence type="ECO:0000256" key="5">
    <source>
        <dbReference type="ARBA" id="ARBA00022679"/>
    </source>
</evidence>
<evidence type="ECO:0000256" key="7">
    <source>
        <dbReference type="ARBA" id="ARBA00022741"/>
    </source>
</evidence>
<dbReference type="SMART" id="SM00065">
    <property type="entry name" value="GAF"/>
    <property type="match status" value="1"/>
</dbReference>
<evidence type="ECO:0000256" key="4">
    <source>
        <dbReference type="ARBA" id="ARBA00022553"/>
    </source>
</evidence>
<dbReference type="GO" id="GO:0004673">
    <property type="term" value="F:protein histidine kinase activity"/>
    <property type="evidence" value="ECO:0007669"/>
    <property type="project" value="UniProtKB-EC"/>
</dbReference>
<feature type="domain" description="PAC" evidence="15">
    <location>
        <begin position="590"/>
        <end position="640"/>
    </location>
</feature>
<evidence type="ECO:0000313" key="16">
    <source>
        <dbReference type="EMBL" id="HFM98887.1"/>
    </source>
</evidence>
<feature type="domain" description="PAS" evidence="14">
    <location>
        <begin position="261"/>
        <end position="306"/>
    </location>
</feature>
<dbReference type="InterPro" id="IPR025201">
    <property type="entry name" value="KdpD_TM"/>
</dbReference>
<feature type="domain" description="PAS" evidence="14">
    <location>
        <begin position="138"/>
        <end position="210"/>
    </location>
</feature>
<feature type="domain" description="PAC" evidence="15">
    <location>
        <begin position="836"/>
        <end position="889"/>
    </location>
</feature>
<dbReference type="EC" id="2.7.13.3" evidence="3"/>
<feature type="transmembrane region" description="Helical" evidence="13">
    <location>
        <begin position="72"/>
        <end position="93"/>
    </location>
</feature>
<dbReference type="Pfam" id="PF13188">
    <property type="entry name" value="PAS_8"/>
    <property type="match status" value="1"/>
</dbReference>
<feature type="domain" description="PAC" evidence="15">
    <location>
        <begin position="332"/>
        <end position="383"/>
    </location>
</feature>
<dbReference type="Pfam" id="PF13493">
    <property type="entry name" value="DUF4118"/>
    <property type="match status" value="1"/>
</dbReference>
<feature type="domain" description="PAC" evidence="15">
    <location>
        <begin position="1095"/>
        <end position="1147"/>
    </location>
</feature>
<keyword evidence="4" id="KW-0597">Phosphoprotein</keyword>
<dbReference type="InterPro" id="IPR038318">
    <property type="entry name" value="KdpD_sf"/>
</dbReference>
<evidence type="ECO:0000259" key="14">
    <source>
        <dbReference type="PROSITE" id="PS50112"/>
    </source>
</evidence>
<dbReference type="CDD" id="cd00130">
    <property type="entry name" value="PAS"/>
    <property type="match status" value="7"/>
</dbReference>
<evidence type="ECO:0000259" key="15">
    <source>
        <dbReference type="PROSITE" id="PS50113"/>
    </source>
</evidence>
<dbReference type="Pfam" id="PF13426">
    <property type="entry name" value="PAS_9"/>
    <property type="match status" value="1"/>
</dbReference>
<dbReference type="InterPro" id="IPR003018">
    <property type="entry name" value="GAF"/>
</dbReference>
<reference evidence="16" key="1">
    <citation type="journal article" date="2020" name="mSystems">
        <title>Genome- and Community-Level Interaction Insights into Carbon Utilization and Element Cycling Functions of Hydrothermarchaeota in Hydrothermal Sediment.</title>
        <authorList>
            <person name="Zhou Z."/>
            <person name="Liu Y."/>
            <person name="Xu W."/>
            <person name="Pan J."/>
            <person name="Luo Z.H."/>
            <person name="Li M."/>
        </authorList>
    </citation>
    <scope>NUCLEOTIDE SEQUENCE [LARGE SCALE GENOMIC DNA]</scope>
    <source>
        <strain evidence="16">SpSt-418</strain>
    </source>
</reference>
<feature type="domain" description="PAS" evidence="14">
    <location>
        <begin position="763"/>
        <end position="832"/>
    </location>
</feature>
<evidence type="ECO:0000256" key="10">
    <source>
        <dbReference type="ARBA" id="ARBA00022989"/>
    </source>
</evidence>
<dbReference type="PROSITE" id="PS50113">
    <property type="entry name" value="PAC"/>
    <property type="match status" value="7"/>
</dbReference>
<dbReference type="Gene3D" id="3.30.450.40">
    <property type="match status" value="1"/>
</dbReference>
<dbReference type="Gene3D" id="6.10.250.490">
    <property type="match status" value="1"/>
</dbReference>
<keyword evidence="5" id="KW-0808">Transferase</keyword>
<gene>
    <name evidence="16" type="ORF">ENR64_14245</name>
</gene>
<sequence>MTERNSELFQDMQVRTTAFPDQLLHYSVALLSVALALGTTLLLGSYLETTLTSLFFVAVMVSAWYGGLKPGIVATVLSTLAINYFLIEPIYALSIPDLGTLVRLGVFVMAAILISSLNAAQRLAQRRAEVNFKSLRESEARFGCLVESNIIGMMVAELSGVILEANDAFLQMVGYTQEELRSGRLRWNEMTPPEFLEVSNQAVQELITTGASSPLEKEYVRKDGSRVPVLHGAIMTGEATVTGFVLDLSERKRAEETLQRTNQTLQTVLNACPVAIAFFDPQGIVRVWNGAAERIFGWSAAEAIGQFMPTVPHRRQEFLASIQTVLSGQSLNGFEAQHRHKNGHMVDLEIWANLAHDAEGNPGCLGIAWDITERKHAEALLRTSEERYRLLVATTTALVWTTNAEGQFISDQSSWEAYTGQRWEEYAGWGWLEMFHSEDREGLKARWEHALANRSYYEAEGRLWHAPSGQYRHILACAVPLLNADGSVREWIGMDTDIHDRKQVEETLRHSEARFQVLVSNMPGMVYRYALGADGVPTFTYVSSGSRNLVELEPETILQDAGTFLRLIHPDDLSSFQSSVAIAIENSAVWQWEGRIITPSGQLKWIQGRSRPQETEYGEAWDGLLFDVTDRKQAEEALRQSEERLRVALKSSPITVFNQDQELRYTWVYNPTFDYHATEVIGKQDRDLLPEDDATILTRIKRHVLETGSGVREEVKLTMQNQDFYYDLAVEPLQTEDGETVGVTCASIDVTERKQMELALQQSETTLNALIASSPIGVAFFDRNLRYIHANEALAVTNGIPLSEHLGRTLGEVLPEWAPLITPILQQVMETQEPLLNQEVVGVTYPANLVRYALINYFPVCLPNGQVLGVGVTSVDISDRKQAEIALQQSEQQFRLLADAMPQIVWIADAQGKPEYVSQRWIECTGLTLAQTTDQSQIAQVIHPDDLKATYEIWQSCLATGNLYQTEFRLKQADVGQSDQAYRWFLCRAIPIRNQQGQISQWYGTLTDLDDHKQTEAALSESEARFRTLTTTIPQLIWTATPDGSVDYLSDQWADYIGLPTEQLYNWNWQQVVHPDDLPNTLRDWARSIQSGTPLEIQHRFRHHTGEWRWQLVRGVPIQDRTGHVTKWVGTCTDIHESEMREQDARFLSDLSEVIRTIENADQLMIKANEMIGQYLQLKRCYFAQTDETNDHAWIASDYHHDSLPSLVGEHRLSHYQPVVLELLRSGHLYISNDNKLDPRSVDCYETVYEPLAIRAHVAVPFHTNGRWAVNLIAATDEPRQWQEREINLLETVAERVWLAVEKRRSEAALRQSEERYRLLVEAIPQFVWITDAAGQNEYVNQRYCDYTGLRGCF</sequence>
<proteinExistence type="predicted"/>
<evidence type="ECO:0000256" key="1">
    <source>
        <dbReference type="ARBA" id="ARBA00000085"/>
    </source>
</evidence>
<dbReference type="InterPro" id="IPR052162">
    <property type="entry name" value="Sensor_kinase/Photoreceptor"/>
</dbReference>
<dbReference type="SUPFAM" id="SSF55781">
    <property type="entry name" value="GAF domain-like"/>
    <property type="match status" value="1"/>
</dbReference>
<dbReference type="InterPro" id="IPR035965">
    <property type="entry name" value="PAS-like_dom_sf"/>
</dbReference>
<feature type="domain" description="PAS" evidence="14">
    <location>
        <begin position="890"/>
        <end position="961"/>
    </location>
</feature>
<dbReference type="GO" id="GO:0005524">
    <property type="term" value="F:ATP binding"/>
    <property type="evidence" value="ECO:0007669"/>
    <property type="project" value="UniProtKB-KW"/>
</dbReference>
<evidence type="ECO:0000256" key="6">
    <source>
        <dbReference type="ARBA" id="ARBA00022692"/>
    </source>
</evidence>
<dbReference type="Pfam" id="PF08447">
    <property type="entry name" value="PAS_3"/>
    <property type="match status" value="4"/>
</dbReference>
<name>A0A7C3KFW7_9CYAN</name>
<comment type="caution">
    <text evidence="16">The sequence shown here is derived from an EMBL/GenBank/DDBJ whole genome shotgun (WGS) entry which is preliminary data.</text>
</comment>
<evidence type="ECO:0000256" key="2">
    <source>
        <dbReference type="ARBA" id="ARBA00004141"/>
    </source>
</evidence>
<dbReference type="SUPFAM" id="SSF55785">
    <property type="entry name" value="PYP-like sensor domain (PAS domain)"/>
    <property type="match status" value="9"/>
</dbReference>
<comment type="subcellular location">
    <subcellularLocation>
        <location evidence="2">Membrane</location>
        <topology evidence="2">Multi-pass membrane protein</topology>
    </subcellularLocation>
</comment>
<feature type="domain" description="PAC" evidence="15">
    <location>
        <begin position="964"/>
        <end position="1021"/>
    </location>
</feature>
<feature type="domain" description="PAS" evidence="14">
    <location>
        <begin position="511"/>
        <end position="587"/>
    </location>
</feature>
<feature type="domain" description="PAC" evidence="15">
    <location>
        <begin position="711"/>
        <end position="762"/>
    </location>
</feature>
<evidence type="ECO:0000256" key="8">
    <source>
        <dbReference type="ARBA" id="ARBA00022777"/>
    </source>
</evidence>
<dbReference type="InterPro" id="IPR001610">
    <property type="entry name" value="PAC"/>
</dbReference>
<evidence type="ECO:0000256" key="3">
    <source>
        <dbReference type="ARBA" id="ARBA00012438"/>
    </source>
</evidence>
<evidence type="ECO:0000256" key="11">
    <source>
        <dbReference type="ARBA" id="ARBA00023012"/>
    </source>
</evidence>
<keyword evidence="7" id="KW-0547">Nucleotide-binding</keyword>
<feature type="domain" description="PAS" evidence="14">
    <location>
        <begin position="384"/>
        <end position="454"/>
    </location>
</feature>
<feature type="domain" description="PAS" evidence="14">
    <location>
        <begin position="1022"/>
        <end position="1092"/>
    </location>
</feature>
<dbReference type="Pfam" id="PF01590">
    <property type="entry name" value="GAF"/>
    <property type="match status" value="1"/>
</dbReference>
<dbReference type="FunFam" id="3.30.450.20:FF:000099">
    <property type="entry name" value="Sensory box sensor histidine kinase"/>
    <property type="match status" value="3"/>
</dbReference>
<dbReference type="PANTHER" id="PTHR43304:SF1">
    <property type="entry name" value="PAC DOMAIN-CONTAINING PROTEIN"/>
    <property type="match status" value="1"/>
</dbReference>
<dbReference type="SMART" id="SM00091">
    <property type="entry name" value="PAS"/>
    <property type="match status" value="8"/>
</dbReference>
<dbReference type="PROSITE" id="PS50112">
    <property type="entry name" value="PAS"/>
    <property type="match status" value="8"/>
</dbReference>
<comment type="catalytic activity">
    <reaction evidence="1">
        <text>ATP + protein L-histidine = ADP + protein N-phospho-L-histidine.</text>
        <dbReference type="EC" id="2.7.13.3"/>
    </reaction>
</comment>
<evidence type="ECO:0000256" key="9">
    <source>
        <dbReference type="ARBA" id="ARBA00022840"/>
    </source>
</evidence>
<dbReference type="NCBIfam" id="TIGR00229">
    <property type="entry name" value="sensory_box"/>
    <property type="match status" value="6"/>
</dbReference>
<dbReference type="GO" id="GO:0016020">
    <property type="term" value="C:membrane"/>
    <property type="evidence" value="ECO:0007669"/>
    <property type="project" value="UniProtKB-SubCell"/>
</dbReference>
<dbReference type="Gene3D" id="1.20.120.620">
    <property type="entry name" value="Backbone structure of the membrane domain of e. Coli histidine kinase receptor kdpd"/>
    <property type="match status" value="1"/>
</dbReference>
<evidence type="ECO:0000256" key="13">
    <source>
        <dbReference type="SAM" id="Phobius"/>
    </source>
</evidence>
<keyword evidence="11" id="KW-0902">Two-component regulatory system</keyword>
<feature type="transmembrane region" description="Helical" evidence="13">
    <location>
        <begin position="100"/>
        <end position="120"/>
    </location>
</feature>
<dbReference type="GO" id="GO:0000160">
    <property type="term" value="P:phosphorelay signal transduction system"/>
    <property type="evidence" value="ECO:0007669"/>
    <property type="project" value="UniProtKB-KW"/>
</dbReference>
<dbReference type="SMART" id="SM00086">
    <property type="entry name" value="PAC"/>
    <property type="match status" value="8"/>
</dbReference>
<keyword evidence="8" id="KW-0418">Kinase</keyword>
<dbReference type="Pfam" id="PF08448">
    <property type="entry name" value="PAS_4"/>
    <property type="match status" value="3"/>
</dbReference>
<accession>A0A7C3KFW7</accession>
<dbReference type="EMBL" id="DSRU01000212">
    <property type="protein sequence ID" value="HFM98887.1"/>
    <property type="molecule type" value="Genomic_DNA"/>
</dbReference>
<keyword evidence="9" id="KW-0067">ATP-binding</keyword>
<keyword evidence="6 13" id="KW-0812">Transmembrane</keyword>